<dbReference type="Gene3D" id="3.40.50.11380">
    <property type="match status" value="1"/>
</dbReference>
<dbReference type="EMBL" id="JAPDFW010000076">
    <property type="protein sequence ID" value="KAJ5073251.1"/>
    <property type="molecule type" value="Genomic_DNA"/>
</dbReference>
<evidence type="ECO:0000313" key="9">
    <source>
        <dbReference type="EMBL" id="KAJ5073251.1"/>
    </source>
</evidence>
<evidence type="ECO:0000313" key="10">
    <source>
        <dbReference type="Proteomes" id="UP001149090"/>
    </source>
</evidence>
<feature type="coiled-coil region" evidence="5">
    <location>
        <begin position="672"/>
        <end position="715"/>
    </location>
</feature>
<feature type="chain" id="PRO_5040353877" evidence="7">
    <location>
        <begin position="27"/>
        <end position="716"/>
    </location>
</feature>
<evidence type="ECO:0000256" key="3">
    <source>
        <dbReference type="ARBA" id="ARBA00022737"/>
    </source>
</evidence>
<evidence type="ECO:0000256" key="2">
    <source>
        <dbReference type="ARBA" id="ARBA00022679"/>
    </source>
</evidence>
<feature type="signal peptide" evidence="7">
    <location>
        <begin position="1"/>
        <end position="26"/>
    </location>
</feature>
<name>A0A9Q0LH52_ANAIG</name>
<keyword evidence="4" id="KW-0802">TPR repeat</keyword>
<dbReference type="Gene3D" id="3.40.50.2000">
    <property type="entry name" value="Glycogen Phosphorylase B"/>
    <property type="match status" value="1"/>
</dbReference>
<evidence type="ECO:0000256" key="5">
    <source>
        <dbReference type="SAM" id="Coils"/>
    </source>
</evidence>
<feature type="region of interest" description="Disordered" evidence="6">
    <location>
        <begin position="148"/>
        <end position="272"/>
    </location>
</feature>
<dbReference type="Pfam" id="PF13844">
    <property type="entry name" value="Glyco_transf_41"/>
    <property type="match status" value="1"/>
</dbReference>
<keyword evidence="7" id="KW-0732">Signal</keyword>
<keyword evidence="3" id="KW-0677">Repeat</keyword>
<gene>
    <name evidence="9" type="ORF">M0811_08933</name>
</gene>
<sequence>MKINFYQIFLLILILLLLYFPKRINCQECENIFYNFPKEIELANLYNVSELKIYIKEWGKMITKYGTSPDPHIVVGFLFEFLQIHEDAAFEFSVSRKLLPDNLTILEALYRNLLHICKFDVTQSVFLTFSNLLHLKVFEEEEKLYSNLNNSNQNQNNSNQNQNQNNLNQNNLNPNNLNQNNLNQNNQNNLNQNNLNQNNLNLNNSNQNNLNQNNLNQNNLNQNNLNQNNLNPNNLNKNNLNPNNLNQNNLNQNNLNPNNLNQNNLNQNNLNQNNSNQNNLIVLPSWITRYNLSLDLIYKILNLHSLKILNSIQNFSKSYHSKDFLHFNPKSRIKIGLIFDPSLESSIFNPDLFISNLNSSFFEFIIINFSPNQIYQSKKQKSQEIQFSSFSCSSFFQVLRNYSFSILIDLVSWKAEIQKSIAIQQFLAIASILNITTIDYSGYSFGIYQTKYIDYYLTDSFITPKKYFPIYSQKIHFLSNFYVSNIFQFQKIQGIELGNFDDFLFKKIKSQTNFCFFGDSWKIDSRVFLSWIHILQKTESILFIEIPANIGEDEIGTVKTELREKIKLYPEIQKNRIQFIRKFSEIKDELNFFRENCDIFLDSFVFGNPKIVQEIFWLGIPIITFPSKNPWTREVFSIIKSQYPEFIKYLVADSIEDYEEKAVKLSKNKKLIKLIQNEIKENQIKIDLENREIWIKEIEEFLKGIEQKKKKKKTEN</sequence>
<evidence type="ECO:0000259" key="8">
    <source>
        <dbReference type="Pfam" id="PF13844"/>
    </source>
</evidence>
<comment type="caution">
    <text evidence="9">The sequence shown here is derived from an EMBL/GenBank/DDBJ whole genome shotgun (WGS) entry which is preliminary data.</text>
</comment>
<dbReference type="AlphaFoldDB" id="A0A9Q0LH52"/>
<proteinExistence type="predicted"/>
<dbReference type="GO" id="GO:0016757">
    <property type="term" value="F:glycosyltransferase activity"/>
    <property type="evidence" value="ECO:0007669"/>
    <property type="project" value="UniProtKB-KW"/>
</dbReference>
<dbReference type="GO" id="GO:0006493">
    <property type="term" value="P:protein O-linked glycosylation"/>
    <property type="evidence" value="ECO:0007669"/>
    <property type="project" value="TreeGrafter"/>
</dbReference>
<keyword evidence="2" id="KW-0808">Transferase</keyword>
<reference evidence="9" key="1">
    <citation type="submission" date="2022-10" db="EMBL/GenBank/DDBJ databases">
        <title>Novel sulphate-reducing endosymbionts in the free-living metamonad Anaeramoeba.</title>
        <authorList>
            <person name="Jerlstrom-Hultqvist J."/>
            <person name="Cepicka I."/>
            <person name="Gallot-Lavallee L."/>
            <person name="Salas-Leiva D."/>
            <person name="Curtis B.A."/>
            <person name="Zahonova K."/>
            <person name="Pipaliya S."/>
            <person name="Dacks J."/>
            <person name="Roger A.J."/>
        </authorList>
    </citation>
    <scope>NUCLEOTIDE SEQUENCE</scope>
    <source>
        <strain evidence="9">BMAN</strain>
    </source>
</reference>
<keyword evidence="5" id="KW-0175">Coiled coil</keyword>
<dbReference type="PANTHER" id="PTHR44998">
    <property type="match status" value="1"/>
</dbReference>
<keyword evidence="10" id="KW-1185">Reference proteome</keyword>
<dbReference type="InterPro" id="IPR029489">
    <property type="entry name" value="OGT/SEC/SPY_C"/>
</dbReference>
<evidence type="ECO:0000256" key="7">
    <source>
        <dbReference type="SAM" id="SignalP"/>
    </source>
</evidence>
<dbReference type="PANTHER" id="PTHR44998:SF1">
    <property type="entry name" value="UDP-N-ACETYLGLUCOSAMINE--PEPTIDE N-ACETYLGLUCOSAMINYLTRANSFERASE 110 KDA SUBUNIT"/>
    <property type="match status" value="1"/>
</dbReference>
<dbReference type="Proteomes" id="UP001149090">
    <property type="component" value="Unassembled WGS sequence"/>
</dbReference>
<accession>A0A9Q0LH52</accession>
<organism evidence="9 10">
    <name type="scientific">Anaeramoeba ignava</name>
    <name type="common">Anaerobic marine amoeba</name>
    <dbReference type="NCBI Taxonomy" id="1746090"/>
    <lineage>
        <taxon>Eukaryota</taxon>
        <taxon>Metamonada</taxon>
        <taxon>Anaeramoebidae</taxon>
        <taxon>Anaeramoeba</taxon>
    </lineage>
</organism>
<feature type="domain" description="O-GlcNAc transferase C-terminal" evidence="8">
    <location>
        <begin position="514"/>
        <end position="694"/>
    </location>
</feature>
<comment type="pathway">
    <text evidence="1">Protein modification; protein glycosylation.</text>
</comment>
<evidence type="ECO:0000256" key="4">
    <source>
        <dbReference type="ARBA" id="ARBA00022803"/>
    </source>
</evidence>
<evidence type="ECO:0000256" key="1">
    <source>
        <dbReference type="ARBA" id="ARBA00004922"/>
    </source>
</evidence>
<protein>
    <submittedName>
        <fullName evidence="9">Udp-n-acetylglucosamine--peptide n-acetylglucosaminyltransferase</fullName>
    </submittedName>
</protein>
<dbReference type="OrthoDB" id="421121at2759"/>
<keyword evidence="9" id="KW-0328">Glycosyltransferase</keyword>
<evidence type="ECO:0000256" key="6">
    <source>
        <dbReference type="SAM" id="MobiDB-lite"/>
    </source>
</evidence>